<evidence type="ECO:0000313" key="2">
    <source>
        <dbReference type="EMBL" id="GLS91438.1"/>
    </source>
</evidence>
<dbReference type="RefSeq" id="WP_284204550.1">
    <property type="nucleotide sequence ID" value="NZ_BSPQ01000013.1"/>
</dbReference>
<dbReference type="InterPro" id="IPR002575">
    <property type="entry name" value="Aminoglycoside_PTrfase"/>
</dbReference>
<organism evidence="2 3">
    <name type="scientific">Psychromonas marina</name>
    <dbReference type="NCBI Taxonomy" id="88364"/>
    <lineage>
        <taxon>Bacteria</taxon>
        <taxon>Pseudomonadati</taxon>
        <taxon>Pseudomonadota</taxon>
        <taxon>Gammaproteobacteria</taxon>
        <taxon>Alteromonadales</taxon>
        <taxon>Psychromonadaceae</taxon>
        <taxon>Psychromonas</taxon>
    </lineage>
</organism>
<dbReference type="Gene3D" id="3.90.1200.10">
    <property type="match status" value="1"/>
</dbReference>
<dbReference type="InterPro" id="IPR011009">
    <property type="entry name" value="Kinase-like_dom_sf"/>
</dbReference>
<accession>A0ABQ6E2N1</accession>
<reference evidence="3" key="1">
    <citation type="journal article" date="2019" name="Int. J. Syst. Evol. Microbiol.">
        <title>The Global Catalogue of Microorganisms (GCM) 10K type strain sequencing project: providing services to taxonomists for standard genome sequencing and annotation.</title>
        <authorList>
            <consortium name="The Broad Institute Genomics Platform"/>
            <consortium name="The Broad Institute Genome Sequencing Center for Infectious Disease"/>
            <person name="Wu L."/>
            <person name="Ma J."/>
        </authorList>
    </citation>
    <scope>NUCLEOTIDE SEQUENCE [LARGE SCALE GENOMIC DNA]</scope>
    <source>
        <strain evidence="3">NBRC 103166</strain>
    </source>
</reference>
<evidence type="ECO:0000313" key="3">
    <source>
        <dbReference type="Proteomes" id="UP001157353"/>
    </source>
</evidence>
<evidence type="ECO:0000259" key="1">
    <source>
        <dbReference type="Pfam" id="PF01636"/>
    </source>
</evidence>
<gene>
    <name evidence="2" type="ORF">GCM10007916_25070</name>
</gene>
<feature type="domain" description="Aminoglycoside phosphotransferase" evidence="1">
    <location>
        <begin position="82"/>
        <end position="162"/>
    </location>
</feature>
<protein>
    <submittedName>
        <fullName evidence="2">Phosphotransferase</fullName>
    </submittedName>
</protein>
<name>A0ABQ6E2N1_9GAMM</name>
<dbReference type="EMBL" id="BSPQ01000013">
    <property type="protein sequence ID" value="GLS91438.1"/>
    <property type="molecule type" value="Genomic_DNA"/>
</dbReference>
<keyword evidence="3" id="KW-1185">Reference proteome</keyword>
<proteinExistence type="predicted"/>
<dbReference type="SUPFAM" id="SSF56112">
    <property type="entry name" value="Protein kinase-like (PK-like)"/>
    <property type="match status" value="1"/>
</dbReference>
<comment type="caution">
    <text evidence="2">The sequence shown here is derived from an EMBL/GenBank/DDBJ whole genome shotgun (WGS) entry which is preliminary data.</text>
</comment>
<dbReference type="Proteomes" id="UP001157353">
    <property type="component" value="Unassembled WGS sequence"/>
</dbReference>
<dbReference type="Pfam" id="PF01636">
    <property type="entry name" value="APH"/>
    <property type="match status" value="1"/>
</dbReference>
<sequence length="257" mass="29000">MQTLQGGREGVILRSEDRVYRPSGFWSASVHKLLQHLENSGFINAPKPFGFDGHHEVLSYMPGDVYNYPLTGNIASDEALRSASKLLRQYHDATVLLIASENFNSMQWMLPSRVPHEVICHGDFAPYNVTLKGDKTVGVFDFDTAHPAPRIWDVAYAVYCWAPFKTNEHDALGDLSLQCKRAKLFCDSYGLLFAEREKLVETMIDRIQTLVDYIQSEAHNGNEAFINNINDGHHLAYLSDIEYLTNSAQSITNSLLD</sequence>